<dbReference type="KEGG" id="cmv:CMUST_06525"/>
<evidence type="ECO:0000313" key="2">
    <source>
        <dbReference type="Proteomes" id="UP000035199"/>
    </source>
</evidence>
<reference evidence="1 2" key="1">
    <citation type="journal article" date="2015" name="Genome Announc.">
        <title>Complete Genome Sequence of the Type Strain Corynebacterium mustelae DSM 45274, Isolated from Various Tissues of a Male Ferret with Lethal Sepsis.</title>
        <authorList>
            <person name="Ruckert C."/>
            <person name="Eimer J."/>
            <person name="Winkler A."/>
            <person name="Tauch A."/>
        </authorList>
    </citation>
    <scope>NUCLEOTIDE SEQUENCE [LARGE SCALE GENOMIC DNA]</scope>
    <source>
        <strain evidence="1 2">DSM 45274</strain>
    </source>
</reference>
<dbReference type="OrthoDB" id="5242426at2"/>
<protein>
    <submittedName>
        <fullName evidence="1">Uncharacterized protein</fullName>
    </submittedName>
</protein>
<gene>
    <name evidence="1" type="ORF">CMUST_06525</name>
</gene>
<evidence type="ECO:0000313" key="1">
    <source>
        <dbReference type="EMBL" id="AKK05640.1"/>
    </source>
</evidence>
<proteinExistence type="predicted"/>
<dbReference type="AlphaFoldDB" id="A0A0G3GYQ3"/>
<dbReference type="STRING" id="571915.CMUST_06525"/>
<reference evidence="2" key="2">
    <citation type="submission" date="2015-05" db="EMBL/GenBank/DDBJ databases">
        <title>Complete genome sequence of Corynebacterium mustelae DSM 45274, isolated from various tissues of a male ferret with lethal sepsis.</title>
        <authorList>
            <person name="Ruckert C."/>
            <person name="Albersmeier A."/>
            <person name="Winkler A."/>
            <person name="Tauch A."/>
        </authorList>
    </citation>
    <scope>NUCLEOTIDE SEQUENCE [LARGE SCALE GENOMIC DNA]</scope>
    <source>
        <strain evidence="2">DSM 45274</strain>
    </source>
</reference>
<organism evidence="1 2">
    <name type="scientific">Corynebacterium mustelae</name>
    <dbReference type="NCBI Taxonomy" id="571915"/>
    <lineage>
        <taxon>Bacteria</taxon>
        <taxon>Bacillati</taxon>
        <taxon>Actinomycetota</taxon>
        <taxon>Actinomycetes</taxon>
        <taxon>Mycobacteriales</taxon>
        <taxon>Corynebacteriaceae</taxon>
        <taxon>Corynebacterium</taxon>
    </lineage>
</organism>
<dbReference type="PATRIC" id="fig|571915.4.peg.1387"/>
<dbReference type="EMBL" id="CP011542">
    <property type="protein sequence ID" value="AKK05640.1"/>
    <property type="molecule type" value="Genomic_DNA"/>
</dbReference>
<name>A0A0G3GYQ3_9CORY</name>
<dbReference type="RefSeq" id="WP_047261815.1">
    <property type="nucleotide sequence ID" value="NZ_CP011542.1"/>
</dbReference>
<sequence>MTVVAYNLGPMPGRLATDLVAAADVITSETGSLRTFPRLPHRGLGGDLVGTTCALIPQLPVEPGPRSWRLSARPQLFTRRLWDQVQRDGDMVEEQWSASTAPVQLEVLGPWALATAVELPNGHRAVTDSGALRDITEVLSHGITEHAAQLGRRFGSVVDVLLVEPWLAPLESGTLPGTSDFDVIARVHAKELGERLHAVCLALRGGGIRTVRISQIGVTPVLDIAQLAAADTMVLELEAIHGASMLDTVGEILSAGISLGIGCTLPKARPEFAREVALKVASLFDELSFGRSHITEKVEITTTTFLDSLPLIDAAHTLQTARLAADILNTDAGNL</sequence>
<keyword evidence="2" id="KW-1185">Reference proteome</keyword>
<dbReference type="Proteomes" id="UP000035199">
    <property type="component" value="Chromosome"/>
</dbReference>
<accession>A0A0G3GYQ3</accession>